<feature type="domain" description="Secretion system C-terminal sorting" evidence="2">
    <location>
        <begin position="348"/>
        <end position="410"/>
    </location>
</feature>
<gene>
    <name evidence="3" type="ordered locus">Weevi_0700</name>
</gene>
<name>F0P0D1_WEEVC</name>
<dbReference type="AlphaFoldDB" id="F0P0D1"/>
<proteinExistence type="predicted"/>
<dbReference type="Gene3D" id="2.60.40.3080">
    <property type="match status" value="1"/>
</dbReference>
<dbReference type="Pfam" id="PF18962">
    <property type="entry name" value="Por_Secre_tail"/>
    <property type="match status" value="1"/>
</dbReference>
<evidence type="ECO:0000313" key="4">
    <source>
        <dbReference type="Proteomes" id="UP000008641"/>
    </source>
</evidence>
<organism evidence="3 4">
    <name type="scientific">Weeksella virosa (strain ATCC 43766 / DSM 16922 / JCM 21250 / CCUG 30538 / CDC 9751 / IAM 14551 / NBRC 16016 / NCTC 11634 / CL345/78)</name>
    <dbReference type="NCBI Taxonomy" id="865938"/>
    <lineage>
        <taxon>Bacteria</taxon>
        <taxon>Pseudomonadati</taxon>
        <taxon>Bacteroidota</taxon>
        <taxon>Flavobacteriia</taxon>
        <taxon>Flavobacteriales</taxon>
        <taxon>Weeksellaceae</taxon>
        <taxon>Weeksella</taxon>
    </lineage>
</organism>
<keyword evidence="1" id="KW-0732">Signal</keyword>
<sequence>MNKKFTLFSTTFLIGLSLQAQIIQGEISMGQAYQNDVYFGLENQTQFEVNRQEWDLAFFRKSMYGLGIRVNDTKGIQVFEASNSFSDWNSISPSNESTWVPLYNSVEKWDEGAFNHGSATYGWGEYDMVTHHVNGKIIFVLKYDNGDYIKLRIDKLAYGTYTFTFSKWENGTWSADERVNIEQNTSQNRIFNYYNLSTKQIVNAEAEQDKWEMKFTKYQTPLPYEGGTIMYPVTGILQSDLVKVAKTEAGNPSDDDAYKAEINSIGYDWKTFNGSTYSLSNLNYFIKNTNTNRIYRLNFTGFEGSSTGKITFDYEDVTSSLSISDIRTSNFDVYTIQSEPKTIQVVFNGQFSTNENMLISVFNLNGQIVHQESYRPSAQFTTKKINLSKLGSGIYIVNIESNGIKKSKKIALR</sequence>
<dbReference type="InterPro" id="IPR026444">
    <property type="entry name" value="Secre_tail"/>
</dbReference>
<evidence type="ECO:0000259" key="2">
    <source>
        <dbReference type="Pfam" id="PF18962"/>
    </source>
</evidence>
<evidence type="ECO:0000256" key="1">
    <source>
        <dbReference type="ARBA" id="ARBA00022729"/>
    </source>
</evidence>
<dbReference type="OrthoDB" id="629570at2"/>
<dbReference type="NCBIfam" id="TIGR04183">
    <property type="entry name" value="Por_Secre_tail"/>
    <property type="match status" value="1"/>
</dbReference>
<dbReference type="HOGENOM" id="CLU_053493_0_0_10"/>
<reference evidence="4" key="2">
    <citation type="journal article" date="2011" name="Stand. Genomic Sci.">
        <title>Complete genome sequence of Weeksella virosa type strain (9751T).</title>
        <authorList>
            <person name="Lang E."/>
            <person name="Teshima H."/>
            <person name="Lucas S."/>
            <person name="Lapidus A."/>
            <person name="Hammon N."/>
            <person name="Deshpande S."/>
            <person name="Nolan M."/>
            <person name="Cheng J."/>
            <person name="Pitluck S."/>
            <person name="Liolios K."/>
            <person name="Pagani I."/>
            <person name="Mikhailova N."/>
            <person name="Ivanova N."/>
            <person name="Mavromatis K."/>
            <person name="Pati A."/>
            <person name="Tapia R."/>
            <person name="Han C."/>
            <person name="Goodwin L."/>
            <person name="Chen A."/>
            <person name="Palaniappan K."/>
            <person name="Land M."/>
            <person name="Hauser L."/>
            <person name="Chang Y."/>
            <person name="Jeffries C."/>
            <person name="Brambilla E."/>
            <person name="Kopitz M."/>
            <person name="Rohde M."/>
            <person name="Goker M."/>
            <person name="Tindall B."/>
            <person name="Detter J."/>
            <person name="Woyke T."/>
            <person name="Bristow J."/>
            <person name="Eisen J."/>
            <person name="Markowitz V."/>
            <person name="Hugenholtz P."/>
            <person name="Klenk H."/>
            <person name="Kyrpides N."/>
        </authorList>
    </citation>
    <scope>NUCLEOTIDE SEQUENCE [LARGE SCALE GENOMIC DNA]</scope>
    <source>
        <strain evidence="4">ATCC 43766 / DSM 16922 / JCM 21250 / NBRC 16016 / NCTC 11634 / CL345/78</strain>
    </source>
</reference>
<reference evidence="3 4" key="1">
    <citation type="journal article" date="2011" name="Stand. Genomic Sci.">
        <title>Complete genome sequence of Weeksella virosa type strain (9751).</title>
        <authorList>
            <person name="Lang E."/>
            <person name="Teshima H."/>
            <person name="Lucas S."/>
            <person name="Lapidus A."/>
            <person name="Hammon N."/>
            <person name="Deshpande S."/>
            <person name="Nolan M."/>
            <person name="Cheng J.F."/>
            <person name="Pitluck S."/>
            <person name="Liolios K."/>
            <person name="Pagani I."/>
            <person name="Mikhailova N."/>
            <person name="Ivanova N."/>
            <person name="Mavromatis K."/>
            <person name="Pati A."/>
            <person name="Tapia R."/>
            <person name="Han C."/>
            <person name="Goodwin L."/>
            <person name="Chen A."/>
            <person name="Palaniappan K."/>
            <person name="Land M."/>
            <person name="Hauser L."/>
            <person name="Chang Y.J."/>
            <person name="Jeffries C.D."/>
            <person name="Brambilla E.M."/>
            <person name="Kopitz M."/>
            <person name="Rohde M."/>
            <person name="Goker M."/>
            <person name="Tindall B.J."/>
            <person name="Detter J.C."/>
            <person name="Woyke T."/>
            <person name="Bristow J."/>
            <person name="Eisen J.A."/>
            <person name="Markowitz V."/>
            <person name="Hugenholtz P."/>
            <person name="Klenk H.P."/>
            <person name="Kyrpides N.C."/>
        </authorList>
    </citation>
    <scope>NUCLEOTIDE SEQUENCE [LARGE SCALE GENOMIC DNA]</scope>
    <source>
        <strain evidence="4">ATCC 43766 / DSM 16922 / JCM 21250 / NBRC 16016 / NCTC 11634 / CL345/78</strain>
    </source>
</reference>
<keyword evidence="4" id="KW-1185">Reference proteome</keyword>
<dbReference type="KEGG" id="wvi:Weevi_0700"/>
<dbReference type="RefSeq" id="WP_013597806.1">
    <property type="nucleotide sequence ID" value="NC_015144.1"/>
</dbReference>
<dbReference type="Proteomes" id="UP000008641">
    <property type="component" value="Chromosome"/>
</dbReference>
<accession>F0P0D1</accession>
<protein>
    <recommendedName>
        <fullName evidence="2">Secretion system C-terminal sorting domain-containing protein</fullName>
    </recommendedName>
</protein>
<dbReference type="eggNOG" id="ENOG502ZC9N">
    <property type="taxonomic scope" value="Bacteria"/>
</dbReference>
<dbReference type="EMBL" id="CP002455">
    <property type="protein sequence ID" value="ADX67415.1"/>
    <property type="molecule type" value="Genomic_DNA"/>
</dbReference>
<dbReference type="STRING" id="865938.Weevi_0700"/>
<evidence type="ECO:0000313" key="3">
    <source>
        <dbReference type="EMBL" id="ADX67415.1"/>
    </source>
</evidence>